<dbReference type="STRING" id="408074.SAMN05660909_03300"/>
<dbReference type="GO" id="GO:0003700">
    <property type="term" value="F:DNA-binding transcription factor activity"/>
    <property type="evidence" value="ECO:0007669"/>
    <property type="project" value="InterPro"/>
</dbReference>
<dbReference type="InterPro" id="IPR018060">
    <property type="entry name" value="HTH_AraC"/>
</dbReference>
<dbReference type="Gene3D" id="1.10.10.60">
    <property type="entry name" value="Homeodomain-like"/>
    <property type="match status" value="1"/>
</dbReference>
<dbReference type="PANTHER" id="PTHR43280:SF32">
    <property type="entry name" value="TRANSCRIPTIONAL REGULATORY PROTEIN"/>
    <property type="match status" value="1"/>
</dbReference>
<dbReference type="InterPro" id="IPR037923">
    <property type="entry name" value="HTH-like"/>
</dbReference>
<evidence type="ECO:0000256" key="3">
    <source>
        <dbReference type="ARBA" id="ARBA00023163"/>
    </source>
</evidence>
<reference evidence="6" key="1">
    <citation type="submission" date="2016-10" db="EMBL/GenBank/DDBJ databases">
        <authorList>
            <person name="Varghese N."/>
            <person name="Submissions S."/>
        </authorList>
    </citation>
    <scope>NUCLEOTIDE SEQUENCE [LARGE SCALE GENOMIC DNA]</scope>
    <source>
        <strain evidence="6">DSM 23920</strain>
    </source>
</reference>
<dbReference type="Pfam" id="PF02311">
    <property type="entry name" value="AraC_binding"/>
    <property type="match status" value="1"/>
</dbReference>
<dbReference type="AlphaFoldDB" id="A0A1H4DR97"/>
<dbReference type="PANTHER" id="PTHR43280">
    <property type="entry name" value="ARAC-FAMILY TRANSCRIPTIONAL REGULATOR"/>
    <property type="match status" value="1"/>
</dbReference>
<evidence type="ECO:0000256" key="2">
    <source>
        <dbReference type="ARBA" id="ARBA00023125"/>
    </source>
</evidence>
<dbReference type="InterPro" id="IPR020449">
    <property type="entry name" value="Tscrpt_reg_AraC-type_HTH"/>
</dbReference>
<dbReference type="EMBL" id="FNRL01000014">
    <property type="protein sequence ID" value="SEA75285.1"/>
    <property type="molecule type" value="Genomic_DNA"/>
</dbReference>
<dbReference type="SUPFAM" id="SSF51215">
    <property type="entry name" value="Regulatory protein AraC"/>
    <property type="match status" value="1"/>
</dbReference>
<evidence type="ECO:0000313" key="5">
    <source>
        <dbReference type="EMBL" id="SEA75285.1"/>
    </source>
</evidence>
<dbReference type="PRINTS" id="PR00032">
    <property type="entry name" value="HTHARAC"/>
</dbReference>
<dbReference type="SMART" id="SM00342">
    <property type="entry name" value="HTH_ARAC"/>
    <property type="match status" value="1"/>
</dbReference>
<dbReference type="Pfam" id="PF12833">
    <property type="entry name" value="HTH_18"/>
    <property type="match status" value="1"/>
</dbReference>
<evidence type="ECO:0000259" key="4">
    <source>
        <dbReference type="PROSITE" id="PS01124"/>
    </source>
</evidence>
<dbReference type="OrthoDB" id="2585681at2"/>
<proteinExistence type="predicted"/>
<name>A0A1H4DR97_9BACT</name>
<keyword evidence="6" id="KW-1185">Reference proteome</keyword>
<protein>
    <submittedName>
        <fullName evidence="5">AraC-type DNA-binding protein</fullName>
    </submittedName>
</protein>
<accession>A0A1H4DR97</accession>
<dbReference type="InterPro" id="IPR009057">
    <property type="entry name" value="Homeodomain-like_sf"/>
</dbReference>
<dbReference type="RefSeq" id="WP_089763036.1">
    <property type="nucleotide sequence ID" value="NZ_BKAT01000023.1"/>
</dbReference>
<keyword evidence="2 5" id="KW-0238">DNA-binding</keyword>
<keyword evidence="3" id="KW-0804">Transcription</keyword>
<dbReference type="InterPro" id="IPR003313">
    <property type="entry name" value="AraC-bd"/>
</dbReference>
<organism evidence="5 6">
    <name type="scientific">Chitinophaga terrae</name>
    <name type="common">ex Kim and Jung 2007</name>
    <dbReference type="NCBI Taxonomy" id="408074"/>
    <lineage>
        <taxon>Bacteria</taxon>
        <taxon>Pseudomonadati</taxon>
        <taxon>Bacteroidota</taxon>
        <taxon>Chitinophagia</taxon>
        <taxon>Chitinophagales</taxon>
        <taxon>Chitinophagaceae</taxon>
        <taxon>Chitinophaga</taxon>
    </lineage>
</organism>
<evidence type="ECO:0000313" key="6">
    <source>
        <dbReference type="Proteomes" id="UP000199656"/>
    </source>
</evidence>
<evidence type="ECO:0000256" key="1">
    <source>
        <dbReference type="ARBA" id="ARBA00023015"/>
    </source>
</evidence>
<dbReference type="Proteomes" id="UP000199656">
    <property type="component" value="Unassembled WGS sequence"/>
</dbReference>
<feature type="domain" description="HTH araC/xylS-type" evidence="4">
    <location>
        <begin position="182"/>
        <end position="280"/>
    </location>
</feature>
<gene>
    <name evidence="5" type="ORF">SAMN05660909_03300</name>
</gene>
<dbReference type="PROSITE" id="PS01124">
    <property type="entry name" value="HTH_ARAC_FAMILY_2"/>
    <property type="match status" value="1"/>
</dbReference>
<keyword evidence="1" id="KW-0805">Transcription regulation</keyword>
<dbReference type="GO" id="GO:0043565">
    <property type="term" value="F:sequence-specific DNA binding"/>
    <property type="evidence" value="ECO:0007669"/>
    <property type="project" value="InterPro"/>
</dbReference>
<dbReference type="SUPFAM" id="SSF46689">
    <property type="entry name" value="Homeodomain-like"/>
    <property type="match status" value="1"/>
</dbReference>
<sequence length="281" mass="32677">MNKDHFPVLSMQEFGESWTPDLNLLYHELKGARQIEKAHKHDFFIIMLFESGNGTHTIDFKDYPVSAHQVHLVLPGQVHKWNFGRKTVAHQLMVSRTLFESFSPSFRFTFAYYRNHPIIDLTKNAYQQILNEIIAVKNELGSKQVLWELIRARNEVIALLVSKAAEKQFKELDIHHTHPILNKFLSLIDRHFKEEHSVSFYAGQLNITPNYLNILSKKHFKVPATYLIQSRAVLEAKRLLQASDLSVKEIGFELGFYDHAYFTKFFKSLTGTTPTAFRLQS</sequence>